<evidence type="ECO:0000256" key="1">
    <source>
        <dbReference type="ARBA" id="ARBA00004370"/>
    </source>
</evidence>
<feature type="compositionally biased region" description="Polar residues" evidence="5">
    <location>
        <begin position="185"/>
        <end position="204"/>
    </location>
</feature>
<feature type="region of interest" description="Disordered" evidence="5">
    <location>
        <begin position="454"/>
        <end position="495"/>
    </location>
</feature>
<dbReference type="AlphaFoldDB" id="A0A0B1TBB4"/>
<dbReference type="Pfam" id="PF03782">
    <property type="entry name" value="AMOP"/>
    <property type="match status" value="1"/>
</dbReference>
<dbReference type="GO" id="GO:0016020">
    <property type="term" value="C:membrane"/>
    <property type="evidence" value="ECO:0007669"/>
    <property type="project" value="UniProtKB-SubCell"/>
</dbReference>
<dbReference type="PANTHER" id="PTHR13802">
    <property type="entry name" value="MUCIN 4-RELATED"/>
    <property type="match status" value="1"/>
</dbReference>
<accession>A0A0B1TBB4</accession>
<feature type="region of interest" description="Disordered" evidence="5">
    <location>
        <begin position="175"/>
        <end position="204"/>
    </location>
</feature>
<dbReference type="Pfam" id="PF24469">
    <property type="entry name" value="F54D1_6_C"/>
    <property type="match status" value="1"/>
</dbReference>
<organism evidence="8 9">
    <name type="scientific">Oesophagostomum dentatum</name>
    <name type="common">Nodular worm</name>
    <dbReference type="NCBI Taxonomy" id="61180"/>
    <lineage>
        <taxon>Eukaryota</taxon>
        <taxon>Metazoa</taxon>
        <taxon>Ecdysozoa</taxon>
        <taxon>Nematoda</taxon>
        <taxon>Chromadorea</taxon>
        <taxon>Rhabditida</taxon>
        <taxon>Rhabditina</taxon>
        <taxon>Rhabditomorpha</taxon>
        <taxon>Strongyloidea</taxon>
        <taxon>Strongylidae</taxon>
        <taxon>Oesophagostomum</taxon>
    </lineage>
</organism>
<evidence type="ECO:0000256" key="2">
    <source>
        <dbReference type="ARBA" id="ARBA00022692"/>
    </source>
</evidence>
<dbReference type="InterPro" id="IPR051495">
    <property type="entry name" value="Epithelial_Barrier/Signaling"/>
</dbReference>
<evidence type="ECO:0000256" key="5">
    <source>
        <dbReference type="SAM" id="MobiDB-lite"/>
    </source>
</evidence>
<feature type="transmembrane region" description="Helical" evidence="6">
    <location>
        <begin position="413"/>
        <end position="440"/>
    </location>
</feature>
<keyword evidence="4 6" id="KW-0472">Membrane</keyword>
<dbReference type="SMART" id="SM00723">
    <property type="entry name" value="AMOP"/>
    <property type="match status" value="1"/>
</dbReference>
<dbReference type="Pfam" id="PF24678">
    <property type="entry name" value="DUF7658"/>
    <property type="match status" value="1"/>
</dbReference>
<dbReference type="OrthoDB" id="5830959at2759"/>
<reference evidence="8 9" key="1">
    <citation type="submission" date="2014-03" db="EMBL/GenBank/DDBJ databases">
        <title>Draft genome of the hookworm Oesophagostomum dentatum.</title>
        <authorList>
            <person name="Mitreva M."/>
        </authorList>
    </citation>
    <scope>NUCLEOTIDE SEQUENCE [LARGE SCALE GENOMIC DNA]</scope>
    <source>
        <strain evidence="8 9">OD-Hann</strain>
    </source>
</reference>
<dbReference type="InterPro" id="IPR005533">
    <property type="entry name" value="AMOP_dom"/>
</dbReference>
<keyword evidence="3 6" id="KW-1133">Transmembrane helix</keyword>
<keyword evidence="2 6" id="KW-0812">Transmembrane</keyword>
<dbReference type="PANTHER" id="PTHR13802:SF60">
    <property type="entry name" value="PROTEIN CBG06057"/>
    <property type="match status" value="1"/>
</dbReference>
<sequence length="495" mass="57170">MDRMLEPEEDLKANTLRERFPTHYGQVCCYDDAGHLMQTSYQPVIKVTPDVPYNPGFPMRAYEFGTSPYMGQYEVPGLSAFHNDYMPYFLCCKFADFRCQMFYWRRPSSGCQEYQPPAYGEGMGAGTFNTIDNDKFIFNEPGVFNVLYIPQTTTTPEVKVQLRLERYPDRRVDFNRVQGSGEPGSDQSLSSVNQAGMPTENMFTTSRDEDKKFEVFPEASMKSGPIYKVAPKYETGRYRFQAITGQVLNQRLQNCRDLQQQNIINVQPMQSQITEAYGMSQCPDNPSAIISECGDSVPCLYDYTTLNAKVLGVRVKEEWNVFTTERTDATRFYNSCGPINIEYPEYLIKTSSMYSAYMQGDVARFECVQSHWIKGVHEYKCGIVVDYNRPNEYRFEWNKGEQPWCRSREKENFLIWLSAILGTVACIMAIIFIFLCCWCVKQQKREEKRGLYANGNSRSTSFSRQKYGAPSSLETEPLQEKPRYADIMPRPGPYR</sequence>
<evidence type="ECO:0000256" key="4">
    <source>
        <dbReference type="ARBA" id="ARBA00023136"/>
    </source>
</evidence>
<dbReference type="Proteomes" id="UP000053660">
    <property type="component" value="Unassembled WGS sequence"/>
</dbReference>
<evidence type="ECO:0000256" key="6">
    <source>
        <dbReference type="SAM" id="Phobius"/>
    </source>
</evidence>
<feature type="domain" description="AMOP" evidence="7">
    <location>
        <begin position="1"/>
        <end position="106"/>
    </location>
</feature>
<dbReference type="InterPro" id="IPR056075">
    <property type="entry name" value="DUF7658"/>
</dbReference>
<dbReference type="EMBL" id="KN550770">
    <property type="protein sequence ID" value="KHJ93441.1"/>
    <property type="molecule type" value="Genomic_DNA"/>
</dbReference>
<comment type="subcellular location">
    <subcellularLocation>
        <location evidence="1">Membrane</location>
    </subcellularLocation>
</comment>
<evidence type="ECO:0000256" key="3">
    <source>
        <dbReference type="ARBA" id="ARBA00022989"/>
    </source>
</evidence>
<evidence type="ECO:0000313" key="9">
    <source>
        <dbReference type="Proteomes" id="UP000053660"/>
    </source>
</evidence>
<evidence type="ECO:0000259" key="7">
    <source>
        <dbReference type="PROSITE" id="PS50856"/>
    </source>
</evidence>
<dbReference type="InterPro" id="IPR057017">
    <property type="entry name" value="F54D1_6-like_C"/>
</dbReference>
<evidence type="ECO:0000313" key="8">
    <source>
        <dbReference type="EMBL" id="KHJ93441.1"/>
    </source>
</evidence>
<gene>
    <name evidence="8" type="ORF">OESDEN_06651</name>
</gene>
<protein>
    <submittedName>
        <fullName evidence="8">AMOP domain protein</fullName>
    </submittedName>
</protein>
<feature type="compositionally biased region" description="Polar residues" evidence="5">
    <location>
        <begin position="454"/>
        <end position="464"/>
    </location>
</feature>
<dbReference type="PROSITE" id="PS50856">
    <property type="entry name" value="AMOP"/>
    <property type="match status" value="1"/>
</dbReference>
<proteinExistence type="predicted"/>
<keyword evidence="9" id="KW-1185">Reference proteome</keyword>
<name>A0A0B1TBB4_OESDE</name>